<proteinExistence type="predicted"/>
<gene>
    <name evidence="2" type="ORF">QTG54_012335</name>
</gene>
<dbReference type="AlphaFoldDB" id="A0AAD9D8M8"/>
<reference evidence="2" key="1">
    <citation type="submission" date="2023-06" db="EMBL/GenBank/DDBJ databases">
        <title>Survivors Of The Sea: Transcriptome response of Skeletonema marinoi to long-term dormancy.</title>
        <authorList>
            <person name="Pinder M.I.M."/>
            <person name="Kourtchenko O."/>
            <person name="Robertson E.K."/>
            <person name="Larsson T."/>
            <person name="Maumus F."/>
            <person name="Osuna-Cruz C.M."/>
            <person name="Vancaester E."/>
            <person name="Stenow R."/>
            <person name="Vandepoele K."/>
            <person name="Ploug H."/>
            <person name="Bruchert V."/>
            <person name="Godhe A."/>
            <person name="Topel M."/>
        </authorList>
    </citation>
    <scope>NUCLEOTIDE SEQUENCE</scope>
    <source>
        <strain evidence="2">R05AC</strain>
    </source>
</reference>
<dbReference type="Pfam" id="PF26300">
    <property type="entry name" value="PEPCK_PPi_lobe_2"/>
    <property type="match status" value="1"/>
</dbReference>
<comment type="caution">
    <text evidence="2">The sequence shown here is derived from an EMBL/GenBank/DDBJ whole genome shotgun (WGS) entry which is preliminary data.</text>
</comment>
<organism evidence="2 3">
    <name type="scientific">Skeletonema marinoi</name>
    <dbReference type="NCBI Taxonomy" id="267567"/>
    <lineage>
        <taxon>Eukaryota</taxon>
        <taxon>Sar</taxon>
        <taxon>Stramenopiles</taxon>
        <taxon>Ochrophyta</taxon>
        <taxon>Bacillariophyta</taxon>
        <taxon>Coscinodiscophyceae</taxon>
        <taxon>Thalassiosirophycidae</taxon>
        <taxon>Thalassiosirales</taxon>
        <taxon>Skeletonemataceae</taxon>
        <taxon>Skeletonema</taxon>
        <taxon>Skeletonema marinoi-dohrnii complex</taxon>
    </lineage>
</organism>
<keyword evidence="3" id="KW-1185">Reference proteome</keyword>
<name>A0AAD9D8M8_9STRA</name>
<dbReference type="InterPro" id="IPR058710">
    <property type="entry name" value="PEPCK_lobe_2"/>
</dbReference>
<feature type="domain" description="PPi-type phosphoenolpyruvate carboxykinase lobe 2" evidence="1">
    <location>
        <begin position="2"/>
        <end position="71"/>
    </location>
</feature>
<sequence>MDRSLGSVVKLLTPKNEYTKEHLDFIESIPYRISSIVFAIKRFYKPTWGEDWLSHFSVDIVNGAKGHELKLDGRKLAGSYLRVGHDHINGGWRTFKLRQDFISADKVQMEDDITASVVVPRERIKGLPTEYSMFPSLKISQNCEWRLFQRPDDAIYPGFDSQTEDDLAGEQIFVSNFKPIYEEEMKDLSERVDFFEIFTDPMKKHMHRCLKEGGVNMCSAKPRIWHGEITKNPRYLQVRPDVARPRDKYLAQLGTRLYRKLPATDPCVFPVVSVIGGRRNNPPDEINGVKILPLCVFNPIHYQEIPELFIDYVCSVTGKSPSTTGAGSEGALTKGPFNAINATADLNNALVSMILTGYGGFSSAAGYIGPNYKVDHDISLLIPEVWCRMTPEERSPENLIKNGALEKLDDFEMDTPEGGKRTVLASRLGYRITDKFVSHYFGRIFDNPCAAINEEMLKPEVQSLEVFADGVDNLVEAERKSALNYFKDGTIKYACPLLKIILHVMAYGNYEGKPLDDPEIRTMFTRNAVLKSDWYKKRLVTKQQRDIVLGMRNIKALEDFLGRPGYQVEAARLGIHQRLVDAERELARVSSDSYLDDLVGTLGADPIVDDEV</sequence>
<evidence type="ECO:0000259" key="1">
    <source>
        <dbReference type="Pfam" id="PF26300"/>
    </source>
</evidence>
<dbReference type="Proteomes" id="UP001224775">
    <property type="component" value="Unassembled WGS sequence"/>
</dbReference>
<evidence type="ECO:0000313" key="3">
    <source>
        <dbReference type="Proteomes" id="UP001224775"/>
    </source>
</evidence>
<evidence type="ECO:0000313" key="2">
    <source>
        <dbReference type="EMBL" id="KAK1736890.1"/>
    </source>
</evidence>
<accession>A0AAD9D8M8</accession>
<dbReference type="EMBL" id="JATAAI010000027">
    <property type="protein sequence ID" value="KAK1736890.1"/>
    <property type="molecule type" value="Genomic_DNA"/>
</dbReference>
<protein>
    <recommendedName>
        <fullName evidence="1">PPi-type phosphoenolpyruvate carboxykinase lobe 2 domain-containing protein</fullName>
    </recommendedName>
</protein>